<reference evidence="1" key="1">
    <citation type="journal article" date="2020" name="Stud. Mycol.">
        <title>101 Dothideomycetes genomes: a test case for predicting lifestyles and emergence of pathogens.</title>
        <authorList>
            <person name="Haridas S."/>
            <person name="Albert R."/>
            <person name="Binder M."/>
            <person name="Bloem J."/>
            <person name="Labutti K."/>
            <person name="Salamov A."/>
            <person name="Andreopoulos B."/>
            <person name="Baker S."/>
            <person name="Barry K."/>
            <person name="Bills G."/>
            <person name="Bluhm B."/>
            <person name="Cannon C."/>
            <person name="Castanera R."/>
            <person name="Culley D."/>
            <person name="Daum C."/>
            <person name="Ezra D."/>
            <person name="Gonzalez J."/>
            <person name="Henrissat B."/>
            <person name="Kuo A."/>
            <person name="Liang C."/>
            <person name="Lipzen A."/>
            <person name="Lutzoni F."/>
            <person name="Magnuson J."/>
            <person name="Mondo S."/>
            <person name="Nolan M."/>
            <person name="Ohm R."/>
            <person name="Pangilinan J."/>
            <person name="Park H.-J."/>
            <person name="Ramirez L."/>
            <person name="Alfaro M."/>
            <person name="Sun H."/>
            <person name="Tritt A."/>
            <person name="Yoshinaga Y."/>
            <person name="Zwiers L.-H."/>
            <person name="Turgeon B."/>
            <person name="Goodwin S."/>
            <person name="Spatafora J."/>
            <person name="Crous P."/>
            <person name="Grigoriev I."/>
        </authorList>
    </citation>
    <scope>NUCLEOTIDE SEQUENCE</scope>
    <source>
        <strain evidence="1">CBS 123094</strain>
    </source>
</reference>
<proteinExistence type="predicted"/>
<protein>
    <submittedName>
        <fullName evidence="1">Uncharacterized protein</fullName>
    </submittedName>
</protein>
<dbReference type="AlphaFoldDB" id="A0A6A5WWS2"/>
<dbReference type="EMBL" id="ML977564">
    <property type="protein sequence ID" value="KAF2005189.1"/>
    <property type="molecule type" value="Genomic_DNA"/>
</dbReference>
<evidence type="ECO:0000313" key="2">
    <source>
        <dbReference type="Proteomes" id="UP000799779"/>
    </source>
</evidence>
<name>A0A6A5WWS2_9PLEO</name>
<organism evidence="1 2">
    <name type="scientific">Amniculicola lignicola CBS 123094</name>
    <dbReference type="NCBI Taxonomy" id="1392246"/>
    <lineage>
        <taxon>Eukaryota</taxon>
        <taxon>Fungi</taxon>
        <taxon>Dikarya</taxon>
        <taxon>Ascomycota</taxon>
        <taxon>Pezizomycotina</taxon>
        <taxon>Dothideomycetes</taxon>
        <taxon>Pleosporomycetidae</taxon>
        <taxon>Pleosporales</taxon>
        <taxon>Amniculicolaceae</taxon>
        <taxon>Amniculicola</taxon>
    </lineage>
</organism>
<accession>A0A6A5WWS2</accession>
<keyword evidence="2" id="KW-1185">Reference proteome</keyword>
<dbReference type="Proteomes" id="UP000799779">
    <property type="component" value="Unassembled WGS sequence"/>
</dbReference>
<sequence>MTTDGRREWQALAAVKGSFAPAVPSFWSLSRKQKQARIVSALHAASVDARQGSELQVASCCRHHRHTNPAIFSLPDRPGTRSDCFTPPIGPIDVKLARKRPGKSRLVLWSALVLSPPTASRFSSCHGLASYITACSARSTRRVQLTTSERRGLAAQPATQAPAVWRRVCFARRCALLPIRVARDTAALFFRTSHVAAQCNFTMRPGHV</sequence>
<gene>
    <name evidence="1" type="ORF">P154DRAFT_354224</name>
</gene>
<evidence type="ECO:0000313" key="1">
    <source>
        <dbReference type="EMBL" id="KAF2005189.1"/>
    </source>
</evidence>